<feature type="compositionally biased region" description="Polar residues" evidence="1">
    <location>
        <begin position="113"/>
        <end position="123"/>
    </location>
</feature>
<feature type="compositionally biased region" description="Basic and acidic residues" evidence="1">
    <location>
        <begin position="238"/>
        <end position="255"/>
    </location>
</feature>
<dbReference type="EMBL" id="WIXE01006178">
    <property type="protein sequence ID" value="KAK5981544.1"/>
    <property type="molecule type" value="Genomic_DNA"/>
</dbReference>
<comment type="caution">
    <text evidence="2">The sequence shown here is derived from an EMBL/GenBank/DDBJ whole genome shotgun (WGS) entry which is preliminary data.</text>
</comment>
<feature type="region of interest" description="Disordered" evidence="1">
    <location>
        <begin position="88"/>
        <end position="257"/>
    </location>
</feature>
<keyword evidence="3" id="KW-1185">Reference proteome</keyword>
<organism evidence="2 3">
    <name type="scientific">Trichostrongylus colubriformis</name>
    <name type="common">Black scour worm</name>
    <dbReference type="NCBI Taxonomy" id="6319"/>
    <lineage>
        <taxon>Eukaryota</taxon>
        <taxon>Metazoa</taxon>
        <taxon>Ecdysozoa</taxon>
        <taxon>Nematoda</taxon>
        <taxon>Chromadorea</taxon>
        <taxon>Rhabditida</taxon>
        <taxon>Rhabditina</taxon>
        <taxon>Rhabditomorpha</taxon>
        <taxon>Strongyloidea</taxon>
        <taxon>Trichostrongylidae</taxon>
        <taxon>Trichostrongylus</taxon>
    </lineage>
</organism>
<feature type="region of interest" description="Disordered" evidence="1">
    <location>
        <begin position="1"/>
        <end position="21"/>
    </location>
</feature>
<name>A0AAN8J2R3_TRICO</name>
<gene>
    <name evidence="2" type="ORF">GCK32_016768</name>
</gene>
<feature type="compositionally biased region" description="Polar residues" evidence="1">
    <location>
        <begin position="137"/>
        <end position="169"/>
    </location>
</feature>
<feature type="compositionally biased region" description="Low complexity" evidence="1">
    <location>
        <begin position="215"/>
        <end position="228"/>
    </location>
</feature>
<accession>A0AAN8J2R3</accession>
<dbReference type="Proteomes" id="UP001331761">
    <property type="component" value="Unassembled WGS sequence"/>
</dbReference>
<feature type="compositionally biased region" description="Polar residues" evidence="1">
    <location>
        <begin position="94"/>
        <end position="105"/>
    </location>
</feature>
<evidence type="ECO:0000313" key="2">
    <source>
        <dbReference type="EMBL" id="KAK5981544.1"/>
    </source>
</evidence>
<proteinExistence type="predicted"/>
<sequence>LQARSPPKPPPPVPPHRQSMYEPQRLIDNISSNEGLMTSSVIEPMTSAFGSAKSSVSKDLEDQLSASIDSVNSWISSFEDLMTTSFQDVMRDSMYSTRSDGSSTVTRDREDSNATTLVASPTDSDGEGTVTPVPFEASQSQPPTSSDRSIFSEATTSSIAVNRSSSNRDATQREEVPEISPRPIPAPRTVLVGRNGERKTTAAPTVLSSTRDHISSTSTGAGSTPTKSIQISAPRSVNDTKDAMRTPMPRKERDVVVGGSLSAVRKRIESKDPLADADSRLSSSIARLSRSVYGELNEEEQAQTKEINRLSIPAMRRYRCSSEKRIDQTGSSSNELERWKKRVRSNFFTSIYSV</sequence>
<feature type="compositionally biased region" description="Pro residues" evidence="1">
    <location>
        <begin position="1"/>
        <end position="15"/>
    </location>
</feature>
<feature type="non-terminal residue" evidence="2">
    <location>
        <position position="1"/>
    </location>
</feature>
<evidence type="ECO:0000313" key="3">
    <source>
        <dbReference type="Proteomes" id="UP001331761"/>
    </source>
</evidence>
<reference evidence="2 3" key="1">
    <citation type="submission" date="2019-10" db="EMBL/GenBank/DDBJ databases">
        <title>Assembly and Annotation for the nematode Trichostrongylus colubriformis.</title>
        <authorList>
            <person name="Martin J."/>
        </authorList>
    </citation>
    <scope>NUCLEOTIDE SEQUENCE [LARGE SCALE GENOMIC DNA]</scope>
    <source>
        <strain evidence="2">G859</strain>
        <tissue evidence="2">Whole worm</tissue>
    </source>
</reference>
<protein>
    <submittedName>
        <fullName evidence="2">Uncharacterized protein</fullName>
    </submittedName>
</protein>
<dbReference type="AlphaFoldDB" id="A0AAN8J2R3"/>
<evidence type="ECO:0000256" key="1">
    <source>
        <dbReference type="SAM" id="MobiDB-lite"/>
    </source>
</evidence>